<dbReference type="InterPro" id="IPR008792">
    <property type="entry name" value="PQQD"/>
</dbReference>
<dbReference type="InterPro" id="IPR041881">
    <property type="entry name" value="PqqD_sf"/>
</dbReference>
<reference evidence="1 2" key="1">
    <citation type="journal article" date="2009" name="Int. J. Syst. Evol. Microbiol.">
        <title>Paenibacillus contaminans sp. nov., isolated from a contaminated laboratory plate.</title>
        <authorList>
            <person name="Chou J.H."/>
            <person name="Lee J.H."/>
            <person name="Lin M.C."/>
            <person name="Chang P.S."/>
            <person name="Arun A.B."/>
            <person name="Young C.C."/>
            <person name="Chen W.M."/>
        </authorList>
    </citation>
    <scope>NUCLEOTIDE SEQUENCE [LARGE SCALE GENOMIC DNA]</scope>
    <source>
        <strain evidence="1 2">CKOBP-6</strain>
    </source>
</reference>
<proteinExistence type="predicted"/>
<dbReference type="AlphaFoldDB" id="A0A329MLP6"/>
<evidence type="ECO:0000313" key="1">
    <source>
        <dbReference type="EMBL" id="RAV20725.1"/>
    </source>
</evidence>
<keyword evidence="2" id="KW-1185">Reference proteome</keyword>
<protein>
    <submittedName>
        <fullName evidence="1">PqqD family protein</fullName>
    </submittedName>
</protein>
<name>A0A329MLP6_9BACL</name>
<dbReference type="Proteomes" id="UP000250369">
    <property type="component" value="Unassembled WGS sequence"/>
</dbReference>
<organism evidence="1 2">
    <name type="scientific">Paenibacillus contaminans</name>
    <dbReference type="NCBI Taxonomy" id="450362"/>
    <lineage>
        <taxon>Bacteria</taxon>
        <taxon>Bacillati</taxon>
        <taxon>Bacillota</taxon>
        <taxon>Bacilli</taxon>
        <taxon>Bacillales</taxon>
        <taxon>Paenibacillaceae</taxon>
        <taxon>Paenibacillus</taxon>
    </lineage>
</organism>
<dbReference type="Pfam" id="PF05402">
    <property type="entry name" value="PqqD"/>
    <property type="match status" value="1"/>
</dbReference>
<evidence type="ECO:0000313" key="2">
    <source>
        <dbReference type="Proteomes" id="UP000250369"/>
    </source>
</evidence>
<dbReference type="RefSeq" id="WP_113031583.1">
    <property type="nucleotide sequence ID" value="NZ_QMFB01000007.1"/>
</dbReference>
<dbReference type="Gene3D" id="1.10.10.1150">
    <property type="entry name" value="Coenzyme PQQ synthesis protein D (PqqD)"/>
    <property type="match status" value="1"/>
</dbReference>
<dbReference type="EMBL" id="QMFB01000007">
    <property type="protein sequence ID" value="RAV20725.1"/>
    <property type="molecule type" value="Genomic_DNA"/>
</dbReference>
<gene>
    <name evidence="1" type="ORF">DQG23_14560</name>
</gene>
<sequence length="87" mass="9402">MKISQGFSLRNIAGSNIVVPVGTAGVSFKGMITLNGSGAFLWKQLETDKTEEQLLQAMQAEYEVDEQTAKTDVGQFVGTLRHAGLLE</sequence>
<accession>A0A329MLP6</accession>
<dbReference type="OrthoDB" id="2882895at2"/>
<comment type="caution">
    <text evidence="1">The sequence shown here is derived from an EMBL/GenBank/DDBJ whole genome shotgun (WGS) entry which is preliminary data.</text>
</comment>